<dbReference type="STRING" id="797299.HALLA_10905"/>
<dbReference type="CDD" id="cd00586">
    <property type="entry name" value="4HBT"/>
    <property type="match status" value="1"/>
</dbReference>
<dbReference type="InterPro" id="IPR050563">
    <property type="entry name" value="4-hydroxybenzoyl-CoA_TE"/>
</dbReference>
<dbReference type="SUPFAM" id="SSF54637">
    <property type="entry name" value="Thioesterase/thiol ester dehydrase-isomerase"/>
    <property type="match status" value="1"/>
</dbReference>
<dbReference type="Proteomes" id="UP000019024">
    <property type="component" value="Chromosome"/>
</dbReference>
<dbReference type="EMBL" id="CP007055">
    <property type="protein sequence ID" value="AHF99291.1"/>
    <property type="molecule type" value="Genomic_DNA"/>
</dbReference>
<name>W0JPV9_9EURY</name>
<dbReference type="RefSeq" id="WP_049952498.1">
    <property type="nucleotide sequence ID" value="NZ_CP007055.1"/>
</dbReference>
<evidence type="ECO:0000313" key="3">
    <source>
        <dbReference type="EMBL" id="AHF99291.1"/>
    </source>
</evidence>
<gene>
    <name evidence="3" type="ORF">HALLA_10905</name>
</gene>
<evidence type="ECO:0000256" key="1">
    <source>
        <dbReference type="ARBA" id="ARBA00005953"/>
    </source>
</evidence>
<dbReference type="InterPro" id="IPR029069">
    <property type="entry name" value="HotDog_dom_sf"/>
</dbReference>
<keyword evidence="2" id="KW-0378">Hydrolase</keyword>
<dbReference type="Pfam" id="PF13279">
    <property type="entry name" value="4HBT_2"/>
    <property type="match status" value="1"/>
</dbReference>
<dbReference type="Gene3D" id="3.10.129.10">
    <property type="entry name" value="Hotdog Thioesterase"/>
    <property type="match status" value="1"/>
</dbReference>
<dbReference type="GO" id="GO:0047617">
    <property type="term" value="F:fatty acyl-CoA hydrolase activity"/>
    <property type="evidence" value="ECO:0007669"/>
    <property type="project" value="TreeGrafter"/>
</dbReference>
<keyword evidence="4" id="KW-1185">Reference proteome</keyword>
<protein>
    <submittedName>
        <fullName evidence="3">Thioesterase</fullName>
    </submittedName>
</protein>
<dbReference type="HOGENOM" id="CLU_101141_2_3_2"/>
<evidence type="ECO:0000313" key="4">
    <source>
        <dbReference type="Proteomes" id="UP000019024"/>
    </source>
</evidence>
<evidence type="ECO:0000256" key="2">
    <source>
        <dbReference type="ARBA" id="ARBA00022801"/>
    </source>
</evidence>
<dbReference type="AlphaFoldDB" id="W0JPV9"/>
<accession>W0JPV9</accession>
<dbReference type="PANTHER" id="PTHR31793:SF27">
    <property type="entry name" value="NOVEL THIOESTERASE SUPERFAMILY DOMAIN AND SAPOSIN A-TYPE DOMAIN CONTAINING PROTEIN (0610012H03RIK)"/>
    <property type="match status" value="1"/>
</dbReference>
<comment type="similarity">
    <text evidence="1">Belongs to the 4-hydroxybenzoyl-CoA thioesterase family.</text>
</comment>
<dbReference type="KEGG" id="hlr:HALLA_10905"/>
<dbReference type="eggNOG" id="arCOG01137">
    <property type="taxonomic scope" value="Archaea"/>
</dbReference>
<dbReference type="PATRIC" id="fig|797299.3.peg.1212"/>
<dbReference type="PANTHER" id="PTHR31793">
    <property type="entry name" value="4-HYDROXYBENZOYL-COA THIOESTERASE FAMILY MEMBER"/>
    <property type="match status" value="1"/>
</dbReference>
<reference evidence="3 4" key="1">
    <citation type="submission" date="2014-01" db="EMBL/GenBank/DDBJ databases">
        <authorList>
            <consortium name="DOE Joint Genome Institute"/>
            <person name="Anderson I."/>
            <person name="Huntemann M."/>
            <person name="Han J."/>
            <person name="Chen A."/>
            <person name="Kyrpides N."/>
            <person name="Mavromatis K."/>
            <person name="Markowitz V."/>
            <person name="Palaniappan K."/>
            <person name="Ivanova N."/>
            <person name="Schaumberg A."/>
            <person name="Pati A."/>
            <person name="Liolios K."/>
            <person name="Nordberg H.P."/>
            <person name="Cantor M.N."/>
            <person name="Hua S.X."/>
            <person name="Woyke T."/>
        </authorList>
    </citation>
    <scope>NUCLEOTIDE SEQUENCE [LARGE SCALE GENOMIC DNA]</scope>
    <source>
        <strain evidence="3 4">XH-48</strain>
    </source>
</reference>
<organism evidence="3 4">
    <name type="scientific">Halostagnicola larsenii XH-48</name>
    <dbReference type="NCBI Taxonomy" id="797299"/>
    <lineage>
        <taxon>Archaea</taxon>
        <taxon>Methanobacteriati</taxon>
        <taxon>Methanobacteriota</taxon>
        <taxon>Stenosarchaea group</taxon>
        <taxon>Halobacteria</taxon>
        <taxon>Halobacteriales</taxon>
        <taxon>Natrialbaceae</taxon>
        <taxon>Halostagnicola</taxon>
    </lineage>
</organism>
<dbReference type="OrthoDB" id="56956at2157"/>
<dbReference type="GeneID" id="25144970"/>
<sequence length="132" mass="14620">MSEYAYEVAIDVRLRDVDFMGHVNNAIYATYLEEAREAYFTDIVGQSLVELDTVLASLEIEYETPIEAEQTVTVGLGVTDLGDSSIPIEYEIRAGGTRAATARSVQVFVDRETGRARSIPPELRTRLEADSV</sequence>
<proteinExistence type="inferred from homology"/>